<evidence type="ECO:0000256" key="3">
    <source>
        <dbReference type="ARBA" id="ARBA00022989"/>
    </source>
</evidence>
<feature type="transmembrane region" description="Helical" evidence="5">
    <location>
        <begin position="361"/>
        <end position="379"/>
    </location>
</feature>
<comment type="caution">
    <text evidence="8">The sequence shown here is derived from an EMBL/GenBank/DDBJ whole genome shotgun (WGS) entry which is preliminary data.</text>
</comment>
<feature type="transmembrane region" description="Helical" evidence="5">
    <location>
        <begin position="169"/>
        <end position="186"/>
    </location>
</feature>
<dbReference type="Proteomes" id="UP000306393">
    <property type="component" value="Unassembled WGS sequence"/>
</dbReference>
<gene>
    <name evidence="8" type="ORF">EpCFBP13511_18285</name>
    <name evidence="7" type="ORF">IFT93_04590</name>
</gene>
<protein>
    <submittedName>
        <fullName evidence="8">MFS transporter</fullName>
    </submittedName>
</protein>
<feature type="transmembrane region" description="Helical" evidence="5">
    <location>
        <begin position="247"/>
        <end position="263"/>
    </location>
</feature>
<feature type="transmembrane region" description="Helical" evidence="5">
    <location>
        <begin position="145"/>
        <end position="163"/>
    </location>
</feature>
<sequence>MTIQEDPATQKNALATQRATRAVFLIAGIGMAAWAPLVPYAKERALLSDASLGTLLLFLGLGSLIAMPLSGMLVGRVGCKRVIAAGSLLLLCVLPLLATLATPLALALTLMVFGAAIGLIDVAMNIQAVEVEKSASKAMMSGFHGFFSAGGIIGAGLVSVALALGASPLMSILMINLLLILLWIYCQRHIFNQRLHQPDTPLFVMPRGWVLFLGVLCFILFLTEGAILDWGALFLTHTRDLAASQAGLGYAVFSVAMTIGRLFGDRVVQIFGRTATLFCGTLCAAAGLVLAVAVPDAFWTLTGFLLVGFGASNAVPIMFSAAGKQQVMPANLAIAAMTTIGYAGILAGPALVGFIAQWSSLSVAFSGIAALLLVVAASARQITR</sequence>
<feature type="transmembrane region" description="Helical" evidence="5">
    <location>
        <begin position="21"/>
        <end position="41"/>
    </location>
</feature>
<dbReference type="GO" id="GO:0016020">
    <property type="term" value="C:membrane"/>
    <property type="evidence" value="ECO:0007669"/>
    <property type="project" value="UniProtKB-SubCell"/>
</dbReference>
<keyword evidence="10" id="KW-1185">Reference proteome</keyword>
<dbReference type="SUPFAM" id="SSF103473">
    <property type="entry name" value="MFS general substrate transporter"/>
    <property type="match status" value="1"/>
</dbReference>
<dbReference type="RefSeq" id="WP_062743102.1">
    <property type="nucleotide sequence ID" value="NZ_CP022725.1"/>
</dbReference>
<dbReference type="Pfam" id="PF07690">
    <property type="entry name" value="MFS_1"/>
    <property type="match status" value="1"/>
</dbReference>
<dbReference type="EMBL" id="JACYNN010000002">
    <property type="protein sequence ID" value="MBD8105700.1"/>
    <property type="molecule type" value="Genomic_DNA"/>
</dbReference>
<accession>A0A357VWF3</accession>
<keyword evidence="3 5" id="KW-1133">Transmembrane helix</keyword>
<organism evidence="8 9">
    <name type="scientific">Erwinia persicina</name>
    <dbReference type="NCBI Taxonomy" id="55211"/>
    <lineage>
        <taxon>Bacteria</taxon>
        <taxon>Pseudomonadati</taxon>
        <taxon>Pseudomonadota</taxon>
        <taxon>Gammaproteobacteria</taxon>
        <taxon>Enterobacterales</taxon>
        <taxon>Erwiniaceae</taxon>
        <taxon>Erwinia</taxon>
    </lineage>
</organism>
<evidence type="ECO:0000313" key="7">
    <source>
        <dbReference type="EMBL" id="MBD8105700.1"/>
    </source>
</evidence>
<evidence type="ECO:0000313" key="10">
    <source>
        <dbReference type="Proteomes" id="UP000661012"/>
    </source>
</evidence>
<reference evidence="7 10" key="2">
    <citation type="journal article" date="2020" name="FEMS Microbiol. Ecol.">
        <title>Temporal dynamics of bacterial communities during seed development and maturation.</title>
        <authorList>
            <person name="Chesneau G."/>
            <person name="Torres-Cortes G."/>
            <person name="Briand M."/>
            <person name="Darrasse A."/>
            <person name="Preveaux A."/>
            <person name="Marais C."/>
            <person name="Jacques M.A."/>
            <person name="Shade A."/>
            <person name="Barret M."/>
        </authorList>
    </citation>
    <scope>NUCLEOTIDE SEQUENCE [LARGE SCALE GENOMIC DNA]</scope>
    <source>
        <strain evidence="7 10">CFBP13732</strain>
    </source>
</reference>
<dbReference type="KEGG" id="epe:CI789_03465"/>
<dbReference type="InterPro" id="IPR036259">
    <property type="entry name" value="MFS_trans_sf"/>
</dbReference>
<keyword evidence="2 5" id="KW-0812">Transmembrane</keyword>
<feature type="transmembrane region" description="Helical" evidence="5">
    <location>
        <begin position="104"/>
        <end position="124"/>
    </location>
</feature>
<evidence type="ECO:0000256" key="5">
    <source>
        <dbReference type="SAM" id="Phobius"/>
    </source>
</evidence>
<feature type="transmembrane region" description="Helical" evidence="5">
    <location>
        <begin position="82"/>
        <end position="98"/>
    </location>
</feature>
<evidence type="ECO:0000256" key="2">
    <source>
        <dbReference type="ARBA" id="ARBA00022692"/>
    </source>
</evidence>
<keyword evidence="4 5" id="KW-0472">Membrane</keyword>
<dbReference type="GO" id="GO:0022857">
    <property type="term" value="F:transmembrane transporter activity"/>
    <property type="evidence" value="ECO:0007669"/>
    <property type="project" value="InterPro"/>
</dbReference>
<dbReference type="InterPro" id="IPR011701">
    <property type="entry name" value="MFS"/>
</dbReference>
<feature type="transmembrane region" description="Helical" evidence="5">
    <location>
        <begin position="53"/>
        <end position="75"/>
    </location>
</feature>
<evidence type="ECO:0000313" key="8">
    <source>
        <dbReference type="EMBL" id="TKJ86604.1"/>
    </source>
</evidence>
<comment type="subcellular location">
    <subcellularLocation>
        <location evidence="1">Membrane</location>
        <topology evidence="1">Multi-pass membrane protein</topology>
    </subcellularLocation>
</comment>
<dbReference type="GeneID" id="67475945"/>
<dbReference type="PANTHER" id="PTHR23514">
    <property type="entry name" value="BYPASS OF STOP CODON PROTEIN 6"/>
    <property type="match status" value="1"/>
</dbReference>
<dbReference type="InterPro" id="IPR051788">
    <property type="entry name" value="MFS_Transporter"/>
</dbReference>
<evidence type="ECO:0000259" key="6">
    <source>
        <dbReference type="PROSITE" id="PS50850"/>
    </source>
</evidence>
<evidence type="ECO:0000256" key="1">
    <source>
        <dbReference type="ARBA" id="ARBA00004141"/>
    </source>
</evidence>
<evidence type="ECO:0000313" key="9">
    <source>
        <dbReference type="Proteomes" id="UP000306393"/>
    </source>
</evidence>
<proteinExistence type="predicted"/>
<dbReference type="OrthoDB" id="9810941at2"/>
<dbReference type="EMBL" id="QGAC01000019">
    <property type="protein sequence ID" value="TKJ86604.1"/>
    <property type="molecule type" value="Genomic_DNA"/>
</dbReference>
<feature type="transmembrane region" description="Helical" evidence="5">
    <location>
        <begin position="207"/>
        <end position="227"/>
    </location>
</feature>
<evidence type="ECO:0000256" key="4">
    <source>
        <dbReference type="ARBA" id="ARBA00023136"/>
    </source>
</evidence>
<reference evidence="8 9" key="1">
    <citation type="journal article" date="2019" name="Sci. Rep.">
        <title>Differences in resource use lead to coexistence of seed-transmitted microbial populations.</title>
        <authorList>
            <person name="Torres-Cortes G."/>
            <person name="Garcia B.J."/>
            <person name="Compant S."/>
            <person name="Rezki S."/>
            <person name="Jones P."/>
            <person name="Preveaux A."/>
            <person name="Briand M."/>
            <person name="Roulet A."/>
            <person name="Bouchez O."/>
            <person name="Jacobson D."/>
            <person name="Barret M."/>
        </authorList>
    </citation>
    <scope>NUCLEOTIDE SEQUENCE [LARGE SCALE GENOMIC DNA]</scope>
    <source>
        <strain evidence="8 9">CFBP13511</strain>
    </source>
</reference>
<dbReference type="CDD" id="cd17393">
    <property type="entry name" value="MFS_MosC_like"/>
    <property type="match status" value="1"/>
</dbReference>
<dbReference type="STRING" id="1219360.GCA_001571305_00456"/>
<feature type="transmembrane region" description="Helical" evidence="5">
    <location>
        <begin position="332"/>
        <end position="355"/>
    </location>
</feature>
<feature type="domain" description="Major facilitator superfamily (MFS) profile" evidence="6">
    <location>
        <begin position="210"/>
        <end position="384"/>
    </location>
</feature>
<feature type="transmembrane region" description="Helical" evidence="5">
    <location>
        <begin position="299"/>
        <end position="320"/>
    </location>
</feature>
<name>A0A357VWF3_9GAMM</name>
<dbReference type="AlphaFoldDB" id="A0A357VWF3"/>
<dbReference type="PANTHER" id="PTHR23514:SF13">
    <property type="entry name" value="INNER MEMBRANE PROTEIN YBJJ"/>
    <property type="match status" value="1"/>
</dbReference>
<dbReference type="InterPro" id="IPR020846">
    <property type="entry name" value="MFS_dom"/>
</dbReference>
<dbReference type="FunFam" id="1.20.1250.20:FF:000438">
    <property type="entry name" value="Major facilitator transporter"/>
    <property type="match status" value="1"/>
</dbReference>
<dbReference type="Proteomes" id="UP000661012">
    <property type="component" value="Unassembled WGS sequence"/>
</dbReference>
<feature type="transmembrane region" description="Helical" evidence="5">
    <location>
        <begin position="275"/>
        <end position="293"/>
    </location>
</feature>
<dbReference type="Gene3D" id="1.20.1250.20">
    <property type="entry name" value="MFS general substrate transporter like domains"/>
    <property type="match status" value="2"/>
</dbReference>
<dbReference type="PROSITE" id="PS50850">
    <property type="entry name" value="MFS"/>
    <property type="match status" value="1"/>
</dbReference>